<dbReference type="Proteomes" id="UP001432099">
    <property type="component" value="Chromosome"/>
</dbReference>
<evidence type="ECO:0000256" key="3">
    <source>
        <dbReference type="ARBA" id="ARBA00008725"/>
    </source>
</evidence>
<name>A0ABM8IKL9_9FIRM</name>
<gene>
    <name evidence="11" type="primary">pstS2</name>
    <name evidence="11" type="ORF">T23_19040</name>
</gene>
<dbReference type="Pfam" id="PF12849">
    <property type="entry name" value="PBP_like_2"/>
    <property type="match status" value="2"/>
</dbReference>
<keyword evidence="5" id="KW-0592">Phosphate transport</keyword>
<dbReference type="EMBL" id="AP028127">
    <property type="protein sequence ID" value="BEH91802.1"/>
    <property type="molecule type" value="Genomic_DNA"/>
</dbReference>
<evidence type="ECO:0000313" key="11">
    <source>
        <dbReference type="EMBL" id="BEH91802.1"/>
    </source>
</evidence>
<evidence type="ECO:0000256" key="5">
    <source>
        <dbReference type="ARBA" id="ARBA00022592"/>
    </source>
</evidence>
<evidence type="ECO:0000256" key="2">
    <source>
        <dbReference type="ARBA" id="ARBA00004193"/>
    </source>
</evidence>
<accession>A0ABM8IKL9</accession>
<keyword evidence="8" id="KW-0449">Lipoprotein</keyword>
<feature type="domain" description="PBP" evidence="10">
    <location>
        <begin position="187"/>
        <end position="296"/>
    </location>
</feature>
<keyword evidence="6 9" id="KW-0732">Signal</keyword>
<comment type="function">
    <text evidence="1">Part of the ABC transporter complex PstSACB involved in phosphate import.</text>
</comment>
<dbReference type="RefSeq" id="WP_262953846.1">
    <property type="nucleotide sequence ID" value="NZ_AP028127.1"/>
</dbReference>
<evidence type="ECO:0000256" key="4">
    <source>
        <dbReference type="ARBA" id="ARBA00011529"/>
    </source>
</evidence>
<evidence type="ECO:0000256" key="1">
    <source>
        <dbReference type="ARBA" id="ARBA00002841"/>
    </source>
</evidence>
<evidence type="ECO:0000256" key="7">
    <source>
        <dbReference type="ARBA" id="ARBA00023139"/>
    </source>
</evidence>
<evidence type="ECO:0000259" key="10">
    <source>
        <dbReference type="Pfam" id="PF12849"/>
    </source>
</evidence>
<comment type="subcellular location">
    <subcellularLocation>
        <location evidence="2">Cell membrane</location>
        <topology evidence="2">Lipid-anchor</topology>
    </subcellularLocation>
</comment>
<organism evidence="11 12">
    <name type="scientific">Turicibacter faecis</name>
    <dbReference type="NCBI Taxonomy" id="2963365"/>
    <lineage>
        <taxon>Bacteria</taxon>
        <taxon>Bacillati</taxon>
        <taxon>Bacillota</taxon>
        <taxon>Erysipelotrichia</taxon>
        <taxon>Erysipelotrichales</taxon>
        <taxon>Turicibacteraceae</taxon>
        <taxon>Turicibacter</taxon>
    </lineage>
</organism>
<feature type="domain" description="PBP" evidence="10">
    <location>
        <begin position="35"/>
        <end position="159"/>
    </location>
</feature>
<evidence type="ECO:0000256" key="8">
    <source>
        <dbReference type="ARBA" id="ARBA00023288"/>
    </source>
</evidence>
<feature type="chain" id="PRO_5045633180" evidence="9">
    <location>
        <begin position="22"/>
        <end position="300"/>
    </location>
</feature>
<dbReference type="PANTHER" id="PTHR30570:SF1">
    <property type="entry name" value="PHOSPHATE-BINDING PROTEIN PSTS"/>
    <property type="match status" value="1"/>
</dbReference>
<proteinExistence type="inferred from homology"/>
<reference evidence="11" key="1">
    <citation type="journal article" date="2024" name="Int. J. Syst. Evol. Microbiol.">
        <title>Turicibacter faecis sp. nov., isolated from faeces of heart failure mouse model.</title>
        <authorList>
            <person name="Imamura Y."/>
            <person name="Motooka D."/>
            <person name="Nakajima Y."/>
            <person name="Ito S."/>
            <person name="Kitakaze M."/>
            <person name="Iida T."/>
            <person name="Nakamura S."/>
        </authorList>
    </citation>
    <scope>NUCLEOTIDE SEQUENCE</scope>
    <source>
        <strain evidence="11">TC023</strain>
    </source>
</reference>
<evidence type="ECO:0000313" key="12">
    <source>
        <dbReference type="Proteomes" id="UP001432099"/>
    </source>
</evidence>
<dbReference type="InterPro" id="IPR050811">
    <property type="entry name" value="Phosphate_ABC_transporter"/>
</dbReference>
<keyword evidence="7" id="KW-0564">Palmitate</keyword>
<dbReference type="InterPro" id="IPR024370">
    <property type="entry name" value="PBP_domain"/>
</dbReference>
<dbReference type="PROSITE" id="PS51257">
    <property type="entry name" value="PROKAR_LIPOPROTEIN"/>
    <property type="match status" value="1"/>
</dbReference>
<comment type="subunit">
    <text evidence="4">The complex is composed of two ATP-binding proteins (PstB), two transmembrane proteins (PstC and PstA) and a solute-binding protein (PstS).</text>
</comment>
<dbReference type="Gene3D" id="3.40.190.10">
    <property type="entry name" value="Periplasmic binding protein-like II"/>
    <property type="match status" value="4"/>
</dbReference>
<sequence>MNLKKLLSLVAVATVSLTVVACEGQKPAELVETPALKEGAIDVVSREAGSGTRQAFEEIIGFNGEGQTPLTKSATIKDGNGVVATYVSENEQSLGYISFVTLQENEGKIEGLTVDGVEATPENVLSGAYAVARPFEMVYMDQNLTEVERAFIEFAASQEGLEILDANGTIVDKSAAEAFDMTKYNQLSGNLMMGGSTSTEAVVKALADEFCALFPKVTYEYNATGSSAGVKNAIDGTYKLGFASREIKDSELESGIQTTTLCMDGIALVVNPENDVEDISTEQIKDVYTGTITEWSVLTK</sequence>
<feature type="signal peptide" evidence="9">
    <location>
        <begin position="1"/>
        <end position="21"/>
    </location>
</feature>
<evidence type="ECO:0000256" key="9">
    <source>
        <dbReference type="SAM" id="SignalP"/>
    </source>
</evidence>
<dbReference type="PANTHER" id="PTHR30570">
    <property type="entry name" value="PERIPLASMIC PHOSPHATE BINDING COMPONENT OF PHOSPHATE ABC TRANSPORTER"/>
    <property type="match status" value="1"/>
</dbReference>
<dbReference type="SUPFAM" id="SSF53850">
    <property type="entry name" value="Periplasmic binding protein-like II"/>
    <property type="match status" value="2"/>
</dbReference>
<comment type="similarity">
    <text evidence="3">Belongs to the PstS family.</text>
</comment>
<protein>
    <submittedName>
        <fullName evidence="11">Phosphate-binding protein PstS 2</fullName>
    </submittedName>
</protein>
<keyword evidence="5" id="KW-0813">Transport</keyword>
<keyword evidence="12" id="KW-1185">Reference proteome</keyword>
<evidence type="ECO:0000256" key="6">
    <source>
        <dbReference type="ARBA" id="ARBA00022729"/>
    </source>
</evidence>